<keyword evidence="6 9" id="KW-0255">Endonuclease</keyword>
<evidence type="ECO:0000256" key="8">
    <source>
        <dbReference type="ARBA" id="ARBA00022884"/>
    </source>
</evidence>
<comment type="subunit">
    <text evidence="9">Homodimer.</text>
</comment>
<dbReference type="GO" id="GO:0003725">
    <property type="term" value="F:double-stranded RNA binding"/>
    <property type="evidence" value="ECO:0007669"/>
    <property type="project" value="TreeGrafter"/>
</dbReference>
<comment type="subcellular location">
    <subcellularLocation>
        <location evidence="9">Cytoplasm</location>
    </subcellularLocation>
</comment>
<dbReference type="Proteomes" id="UP000235731">
    <property type="component" value="Unassembled WGS sequence"/>
</dbReference>
<dbReference type="GO" id="GO:0006397">
    <property type="term" value="P:mRNA processing"/>
    <property type="evidence" value="ECO:0007669"/>
    <property type="project" value="UniProtKB-UniRule"/>
</dbReference>
<dbReference type="PANTHER" id="PTHR11207:SF0">
    <property type="entry name" value="RIBONUCLEASE 3"/>
    <property type="match status" value="1"/>
</dbReference>
<dbReference type="InterPro" id="IPR014720">
    <property type="entry name" value="dsRBD_dom"/>
</dbReference>
<protein>
    <recommendedName>
        <fullName evidence="9">Ribonuclease 3</fullName>
        <ecNumber evidence="9">3.1.26.3</ecNumber>
    </recommendedName>
    <alternativeName>
        <fullName evidence="9">Ribonuclease III</fullName>
        <shortName evidence="9">RNase III</shortName>
    </alternativeName>
</protein>
<dbReference type="PROSITE" id="PS50142">
    <property type="entry name" value="RNASE_3_2"/>
    <property type="match status" value="1"/>
</dbReference>
<dbReference type="Gene3D" id="3.30.160.20">
    <property type="match status" value="1"/>
</dbReference>
<evidence type="ECO:0000259" key="11">
    <source>
        <dbReference type="PROSITE" id="PS50142"/>
    </source>
</evidence>
<keyword evidence="3 9" id="KW-0698">rRNA processing</keyword>
<evidence type="ECO:0000256" key="4">
    <source>
        <dbReference type="ARBA" id="ARBA00022664"/>
    </source>
</evidence>
<sequence length="233" mass="26739">MEKDLEELEKRLGITFQKKELLKRALTHSSYRIAHREEVSEDNEKLEFIGDAVLNLCISLLLYEKFPQDREGDLTKKRSYLVCKERLIKVAEKLGILDFLLMGRREKALEMKSKLNMAGRALEAIIGAIYLDQGLEKACEVVRSLFGKYLKTMRASLLSDYKTKLQEFLQKERGVIPIYEIVEIKGPPHKPEIEIAVKVGEEVLATAKGLSRKEAENLAAKKALFKLKKFKKI</sequence>
<keyword evidence="9" id="KW-0963">Cytoplasm</keyword>
<keyword evidence="9" id="KW-0699">rRNA-binding</keyword>
<dbReference type="GO" id="GO:0006364">
    <property type="term" value="P:rRNA processing"/>
    <property type="evidence" value="ECO:0007669"/>
    <property type="project" value="UniProtKB-UniRule"/>
</dbReference>
<dbReference type="InterPro" id="IPR011907">
    <property type="entry name" value="RNase_III"/>
</dbReference>
<dbReference type="HAMAP" id="MF_00104">
    <property type="entry name" value="RNase_III"/>
    <property type="match status" value="1"/>
</dbReference>
<dbReference type="GO" id="GO:0005737">
    <property type="term" value="C:cytoplasm"/>
    <property type="evidence" value="ECO:0007669"/>
    <property type="project" value="UniProtKB-SubCell"/>
</dbReference>
<dbReference type="FunFam" id="1.10.1520.10:FF:000001">
    <property type="entry name" value="Ribonuclease 3"/>
    <property type="match status" value="1"/>
</dbReference>
<evidence type="ECO:0000259" key="10">
    <source>
        <dbReference type="PROSITE" id="PS50137"/>
    </source>
</evidence>
<dbReference type="GO" id="GO:0008033">
    <property type="term" value="P:tRNA processing"/>
    <property type="evidence" value="ECO:0007669"/>
    <property type="project" value="UniProtKB-KW"/>
</dbReference>
<keyword evidence="9" id="KW-0460">Magnesium</keyword>
<dbReference type="SUPFAM" id="SSF54768">
    <property type="entry name" value="dsRNA-binding domain-like"/>
    <property type="match status" value="1"/>
</dbReference>
<accession>A0A2N7PK21</accession>
<dbReference type="GO" id="GO:0010468">
    <property type="term" value="P:regulation of gene expression"/>
    <property type="evidence" value="ECO:0007669"/>
    <property type="project" value="TreeGrafter"/>
</dbReference>
<keyword evidence="4 9" id="KW-0507">mRNA processing</keyword>
<keyword evidence="9" id="KW-0479">Metal-binding</keyword>
<evidence type="ECO:0000256" key="3">
    <source>
        <dbReference type="ARBA" id="ARBA00022552"/>
    </source>
</evidence>
<feature type="binding site" evidence="9">
    <location>
        <position position="47"/>
    </location>
    <ligand>
        <name>Mg(2+)</name>
        <dbReference type="ChEBI" id="CHEBI:18420"/>
    </ligand>
</feature>
<keyword evidence="7 9" id="KW-0378">Hydrolase</keyword>
<name>A0A2N7PK21_9BACT</name>
<proteinExistence type="inferred from homology"/>
<dbReference type="CDD" id="cd00593">
    <property type="entry name" value="RIBOc"/>
    <property type="match status" value="1"/>
</dbReference>
<dbReference type="PROSITE" id="PS50137">
    <property type="entry name" value="DS_RBD"/>
    <property type="match status" value="1"/>
</dbReference>
<evidence type="ECO:0000313" key="13">
    <source>
        <dbReference type="Proteomes" id="UP000235731"/>
    </source>
</evidence>
<keyword evidence="8 9" id="KW-0694">RNA-binding</keyword>
<dbReference type="Pfam" id="PF00035">
    <property type="entry name" value="dsrm"/>
    <property type="match status" value="1"/>
</dbReference>
<dbReference type="EMBL" id="PNIE01000040">
    <property type="protein sequence ID" value="PMP63303.1"/>
    <property type="molecule type" value="Genomic_DNA"/>
</dbReference>
<dbReference type="CDD" id="cd10845">
    <property type="entry name" value="DSRM_RNAse_III_family"/>
    <property type="match status" value="1"/>
</dbReference>
<feature type="binding site" evidence="9">
    <location>
        <position position="123"/>
    </location>
    <ligand>
        <name>Mg(2+)</name>
        <dbReference type="ChEBI" id="CHEBI:18420"/>
    </ligand>
</feature>
<comment type="function">
    <text evidence="9">Digests double-stranded RNA. Involved in the processing of primary rRNA transcript to yield the immediate precursors to the large and small rRNAs (23S and 16S). Processes some mRNAs, and tRNAs when they are encoded in the rRNA operon. Processes pre-crRNA and tracrRNA of type II CRISPR loci if present in the organism.</text>
</comment>
<dbReference type="GO" id="GO:0004525">
    <property type="term" value="F:ribonuclease III activity"/>
    <property type="evidence" value="ECO:0007669"/>
    <property type="project" value="UniProtKB-UniRule"/>
</dbReference>
<comment type="caution">
    <text evidence="9">Lacks conserved residue(s) required for the propagation of feature annotation.</text>
</comment>
<reference evidence="12 13" key="1">
    <citation type="submission" date="2018-01" db="EMBL/GenBank/DDBJ databases">
        <title>Metagenomic assembled genomes from two thermal pools in the Uzon Caldera, Kamchatka, Russia.</title>
        <authorList>
            <person name="Wilkins L."/>
            <person name="Ettinger C."/>
        </authorList>
    </citation>
    <scope>NUCLEOTIDE SEQUENCE [LARGE SCALE GENOMIC DNA]</scope>
    <source>
        <strain evidence="12">ZAV-15</strain>
    </source>
</reference>
<comment type="cofactor">
    <cofactor evidence="9">
        <name>Mg(2+)</name>
        <dbReference type="ChEBI" id="CHEBI:18420"/>
    </cofactor>
</comment>
<evidence type="ECO:0000256" key="1">
    <source>
        <dbReference type="ARBA" id="ARBA00000109"/>
    </source>
</evidence>
<dbReference type="InterPro" id="IPR000999">
    <property type="entry name" value="RNase_III_dom"/>
</dbReference>
<dbReference type="PANTHER" id="PTHR11207">
    <property type="entry name" value="RIBONUCLEASE III"/>
    <property type="match status" value="1"/>
</dbReference>
<dbReference type="GO" id="GO:0046872">
    <property type="term" value="F:metal ion binding"/>
    <property type="evidence" value="ECO:0007669"/>
    <property type="project" value="UniProtKB-KW"/>
</dbReference>
<dbReference type="SMART" id="SM00535">
    <property type="entry name" value="RIBOc"/>
    <property type="match status" value="1"/>
</dbReference>
<evidence type="ECO:0000256" key="2">
    <source>
        <dbReference type="ARBA" id="ARBA00010183"/>
    </source>
</evidence>
<gene>
    <name evidence="9 12" type="primary">rnc</name>
    <name evidence="12" type="ORF">C0197_02970</name>
</gene>
<evidence type="ECO:0000256" key="9">
    <source>
        <dbReference type="HAMAP-Rule" id="MF_00104"/>
    </source>
</evidence>
<feature type="domain" description="DRBM" evidence="10">
    <location>
        <begin position="160"/>
        <end position="229"/>
    </location>
</feature>
<dbReference type="SUPFAM" id="SSF69065">
    <property type="entry name" value="RNase III domain-like"/>
    <property type="match status" value="1"/>
</dbReference>
<organism evidence="12 13">
    <name type="scientific">Caldimicrobium thiodismutans</name>
    <dbReference type="NCBI Taxonomy" id="1653476"/>
    <lineage>
        <taxon>Bacteria</taxon>
        <taxon>Pseudomonadati</taxon>
        <taxon>Thermodesulfobacteriota</taxon>
        <taxon>Thermodesulfobacteria</taxon>
        <taxon>Thermodesulfobacteriales</taxon>
        <taxon>Thermodesulfobacteriaceae</taxon>
        <taxon>Caldimicrobium</taxon>
    </lineage>
</organism>
<dbReference type="InterPro" id="IPR036389">
    <property type="entry name" value="RNase_III_sf"/>
</dbReference>
<feature type="active site" evidence="9">
    <location>
        <position position="51"/>
    </location>
</feature>
<dbReference type="GO" id="GO:0019843">
    <property type="term" value="F:rRNA binding"/>
    <property type="evidence" value="ECO:0007669"/>
    <property type="project" value="UniProtKB-KW"/>
</dbReference>
<dbReference type="Gene3D" id="1.10.1520.10">
    <property type="entry name" value="Ribonuclease III domain"/>
    <property type="match status" value="1"/>
</dbReference>
<feature type="domain" description="RNase III" evidence="11">
    <location>
        <begin position="5"/>
        <end position="134"/>
    </location>
</feature>
<feature type="active site" evidence="9">
    <location>
        <position position="123"/>
    </location>
</feature>
<dbReference type="NCBIfam" id="TIGR02191">
    <property type="entry name" value="RNaseIII"/>
    <property type="match status" value="1"/>
</dbReference>
<comment type="similarity">
    <text evidence="2">Belongs to the ribonuclease III family.</text>
</comment>
<evidence type="ECO:0000313" key="12">
    <source>
        <dbReference type="EMBL" id="PMP63303.1"/>
    </source>
</evidence>
<comment type="caution">
    <text evidence="12">The sequence shown here is derived from an EMBL/GenBank/DDBJ whole genome shotgun (WGS) entry which is preliminary data.</text>
</comment>
<dbReference type="SMART" id="SM00358">
    <property type="entry name" value="DSRM"/>
    <property type="match status" value="1"/>
</dbReference>
<evidence type="ECO:0000256" key="7">
    <source>
        <dbReference type="ARBA" id="ARBA00022801"/>
    </source>
</evidence>
<dbReference type="AlphaFoldDB" id="A0A2N7PK21"/>
<keyword evidence="5 9" id="KW-0540">Nuclease</keyword>
<evidence type="ECO:0000256" key="5">
    <source>
        <dbReference type="ARBA" id="ARBA00022722"/>
    </source>
</evidence>
<keyword evidence="9" id="KW-0819">tRNA processing</keyword>
<dbReference type="EC" id="3.1.26.3" evidence="9"/>
<evidence type="ECO:0000256" key="6">
    <source>
        <dbReference type="ARBA" id="ARBA00022759"/>
    </source>
</evidence>
<dbReference type="Pfam" id="PF14622">
    <property type="entry name" value="Ribonucleas_3_3"/>
    <property type="match status" value="1"/>
</dbReference>
<comment type="catalytic activity">
    <reaction evidence="1 9">
        <text>Endonucleolytic cleavage to 5'-phosphomonoester.</text>
        <dbReference type="EC" id="3.1.26.3"/>
    </reaction>
</comment>